<evidence type="ECO:0000256" key="7">
    <source>
        <dbReference type="ARBA" id="ARBA00022840"/>
    </source>
</evidence>
<evidence type="ECO:0000256" key="12">
    <source>
        <dbReference type="ARBA" id="ARBA00034808"/>
    </source>
</evidence>
<dbReference type="Pfam" id="PF00580">
    <property type="entry name" value="UvrD-helicase"/>
    <property type="match status" value="1"/>
</dbReference>
<evidence type="ECO:0000313" key="18">
    <source>
        <dbReference type="EMBL" id="MFC6355046.1"/>
    </source>
</evidence>
<dbReference type="EC" id="5.6.2.4" evidence="12"/>
<evidence type="ECO:0000256" key="2">
    <source>
        <dbReference type="ARBA" id="ARBA00022741"/>
    </source>
</evidence>
<feature type="binding site" evidence="14">
    <location>
        <begin position="42"/>
        <end position="49"/>
    </location>
    <ligand>
        <name>ATP</name>
        <dbReference type="ChEBI" id="CHEBI:30616"/>
    </ligand>
</feature>
<dbReference type="InterPro" id="IPR027417">
    <property type="entry name" value="P-loop_NTPase"/>
</dbReference>
<keyword evidence="5 14" id="KW-0347">Helicase</keyword>
<protein>
    <recommendedName>
        <fullName evidence="12">DNA 3'-5' helicase</fullName>
        <ecNumber evidence="12">5.6.2.4</ecNumber>
    </recommendedName>
</protein>
<dbReference type="EMBL" id="JBHSTP010000001">
    <property type="protein sequence ID" value="MFC6355046.1"/>
    <property type="molecule type" value="Genomic_DNA"/>
</dbReference>
<keyword evidence="6" id="KW-0269">Exonuclease</keyword>
<sequence>MSGPGRALGAVFLAEQLGLPGPTEEQIAVIEADPLGQSIVVAGAGSGKTETMANRVVWLLANGHASVPEVLGLTFTRKAAGELAVRIRERVEQLVAAGIADVEFDVFENASVSTYNAFASAIYREHAVLVGREPDAIVLGEASAWQLARRVVSDSSDERLVDLDRNLDTITGGVVSLSRALAENVVDPSDVHAMAREFLAMDDLPIGGTGRKKAPYPSFTSALAAVSGLPPLLDLAICFSDEKRRRGFVEFSDQVALALDICTRNPAVVADYRARFTVVLLDEYQDTSVVQTRLLSCLFGGHSVMAVGDPDQSIYGWRGASAANLGRFSRDFTGSPDGARIHDLSISWRNPRSVLAVANELVRPFVADASIAKKPLNAPGFAGDGRVDVAFRETAEEEADAVASWFAERLHTRTELGARRSAAMLCRTLGKIEVFTDALRARGVPFHVLGLAGLLDQPVIVDLVCALRVLNDPSRGSELVRLLAGAWWNIGAKDIEALSRLARELAGRDHAFRTLGDDVRARVRASVAAEENTSIVDALDFLVSADPGHRFLNGFSERGLARMRRAGARFVSLRRRTGLELPDFVTLVQQELLLDIEIAANEHQVLGEASLEAFDELVTDFLASSELATIGAFLSWLEEAEQRDRLAPRQEDPEPGTVQILTIHGAKGLEWDVVAVPRMVDDELPGKPLSTRGWLAFGELPFEFKGDSDELPELAWRGVHDQLAFDKAAKEFGADNARHYAEEQRRLAYVAVTRTKSELLLSGSWWWTQKSPRGPGAYLRELAAAGLIAVDALPAAPAEPENPREEARDRASWPLDPLGGRGHAVRTAAAIVVHAIETGQGAPIASALRREIDALLEERRRRAGAAELVPLPTRIPASRFKDFVDDPTEVAAQLRRPMPQRPYRATRLGTLFHRWVEQRSAGSAASDLVDATGDELDLGMPDDLVEDDRFDALTATFEASEWADKRPEDIEVEIHLALAGHVFVCKLDAVYRTETGYQVVDWKTGKAPKNAADLTLKQTQLALYRLAYARWKGVDPAIVDAVFYFVADDTVVRPGHLDDESELLRLWSTVTRSSFEPEPLAAGGNRL</sequence>
<dbReference type="InterPro" id="IPR000212">
    <property type="entry name" value="DNA_helicase_UvrD/REP"/>
</dbReference>
<name>A0ABW1VAQ3_9MICO</name>
<evidence type="ECO:0000256" key="8">
    <source>
        <dbReference type="ARBA" id="ARBA00023125"/>
    </source>
</evidence>
<keyword evidence="8" id="KW-0238">DNA-binding</keyword>
<feature type="domain" description="UvrD-like helicase ATP-binding" evidence="16">
    <location>
        <begin position="21"/>
        <end position="351"/>
    </location>
</feature>
<dbReference type="Gene3D" id="3.90.320.10">
    <property type="match status" value="1"/>
</dbReference>
<dbReference type="RefSeq" id="WP_386727331.1">
    <property type="nucleotide sequence ID" value="NZ_JBHSTP010000001.1"/>
</dbReference>
<evidence type="ECO:0000256" key="1">
    <source>
        <dbReference type="ARBA" id="ARBA00022722"/>
    </source>
</evidence>
<keyword evidence="3" id="KW-0227">DNA damage</keyword>
<feature type="compositionally biased region" description="Basic and acidic residues" evidence="15">
    <location>
        <begin position="801"/>
        <end position="811"/>
    </location>
</feature>
<dbReference type="PROSITE" id="PS51198">
    <property type="entry name" value="UVRD_HELICASE_ATP_BIND"/>
    <property type="match status" value="1"/>
</dbReference>
<keyword evidence="19" id="KW-1185">Reference proteome</keyword>
<gene>
    <name evidence="18" type="ORF">ACFQB0_02810</name>
</gene>
<feature type="region of interest" description="Disordered" evidence="15">
    <location>
        <begin position="796"/>
        <end position="816"/>
    </location>
</feature>
<evidence type="ECO:0000256" key="6">
    <source>
        <dbReference type="ARBA" id="ARBA00022839"/>
    </source>
</evidence>
<keyword evidence="7 14" id="KW-0067">ATP-binding</keyword>
<proteinExistence type="predicted"/>
<evidence type="ECO:0000256" key="5">
    <source>
        <dbReference type="ARBA" id="ARBA00022806"/>
    </source>
</evidence>
<evidence type="ECO:0000256" key="13">
    <source>
        <dbReference type="ARBA" id="ARBA00048988"/>
    </source>
</evidence>
<dbReference type="Gene3D" id="1.10.486.10">
    <property type="entry name" value="PCRA, domain 4"/>
    <property type="match status" value="1"/>
</dbReference>
<dbReference type="PANTHER" id="PTHR11070:SF55">
    <property type="entry name" value="DNA 3'-5' HELICASE"/>
    <property type="match status" value="1"/>
</dbReference>
<feature type="domain" description="UvrD-like helicase C-terminal" evidence="17">
    <location>
        <begin position="352"/>
        <end position="668"/>
    </location>
</feature>
<dbReference type="SUPFAM" id="SSF52980">
    <property type="entry name" value="Restriction endonuclease-like"/>
    <property type="match status" value="1"/>
</dbReference>
<evidence type="ECO:0000256" key="11">
    <source>
        <dbReference type="ARBA" id="ARBA00034617"/>
    </source>
</evidence>
<dbReference type="Proteomes" id="UP001596306">
    <property type="component" value="Unassembled WGS sequence"/>
</dbReference>
<evidence type="ECO:0000313" key="19">
    <source>
        <dbReference type="Proteomes" id="UP001596306"/>
    </source>
</evidence>
<keyword evidence="1" id="KW-0540">Nuclease</keyword>
<keyword evidence="4 14" id="KW-0378">Hydrolase</keyword>
<keyword evidence="9" id="KW-0234">DNA repair</keyword>
<evidence type="ECO:0000256" key="3">
    <source>
        <dbReference type="ARBA" id="ARBA00022763"/>
    </source>
</evidence>
<dbReference type="Pfam" id="PF13361">
    <property type="entry name" value="UvrD_C"/>
    <property type="match status" value="2"/>
</dbReference>
<evidence type="ECO:0000256" key="10">
    <source>
        <dbReference type="ARBA" id="ARBA00023235"/>
    </source>
</evidence>
<keyword evidence="10" id="KW-0413">Isomerase</keyword>
<dbReference type="InterPro" id="IPR038726">
    <property type="entry name" value="PDDEXK_AddAB-type"/>
</dbReference>
<evidence type="ECO:0000256" key="4">
    <source>
        <dbReference type="ARBA" id="ARBA00022801"/>
    </source>
</evidence>
<organism evidence="18 19">
    <name type="scientific">Luethyella okanaganae</name>
    <dbReference type="NCBI Taxonomy" id="69372"/>
    <lineage>
        <taxon>Bacteria</taxon>
        <taxon>Bacillati</taxon>
        <taxon>Actinomycetota</taxon>
        <taxon>Actinomycetes</taxon>
        <taxon>Micrococcales</taxon>
        <taxon>Microbacteriaceae</taxon>
        <taxon>Luethyella</taxon>
    </lineage>
</organism>
<accession>A0ABW1VAQ3</accession>
<evidence type="ECO:0000259" key="17">
    <source>
        <dbReference type="PROSITE" id="PS51217"/>
    </source>
</evidence>
<dbReference type="InterPro" id="IPR014016">
    <property type="entry name" value="UvrD-like_ATP-bd"/>
</dbReference>
<dbReference type="SUPFAM" id="SSF52540">
    <property type="entry name" value="P-loop containing nucleoside triphosphate hydrolases"/>
    <property type="match status" value="1"/>
</dbReference>
<dbReference type="CDD" id="cd17932">
    <property type="entry name" value="DEXQc_UvrD"/>
    <property type="match status" value="1"/>
</dbReference>
<comment type="caution">
    <text evidence="18">The sequence shown here is derived from an EMBL/GenBank/DDBJ whole genome shotgun (WGS) entry which is preliminary data.</text>
</comment>
<comment type="catalytic activity">
    <reaction evidence="13">
        <text>ATP + H2O = ADP + phosphate + H(+)</text>
        <dbReference type="Rhea" id="RHEA:13065"/>
        <dbReference type="ChEBI" id="CHEBI:15377"/>
        <dbReference type="ChEBI" id="CHEBI:15378"/>
        <dbReference type="ChEBI" id="CHEBI:30616"/>
        <dbReference type="ChEBI" id="CHEBI:43474"/>
        <dbReference type="ChEBI" id="CHEBI:456216"/>
        <dbReference type="EC" id="5.6.2.4"/>
    </reaction>
</comment>
<comment type="catalytic activity">
    <reaction evidence="11">
        <text>Couples ATP hydrolysis with the unwinding of duplex DNA by translocating in the 3'-5' direction.</text>
        <dbReference type="EC" id="5.6.2.4"/>
    </reaction>
</comment>
<evidence type="ECO:0000256" key="14">
    <source>
        <dbReference type="PROSITE-ProRule" id="PRU00560"/>
    </source>
</evidence>
<dbReference type="Pfam" id="PF12705">
    <property type="entry name" value="PDDEXK_1"/>
    <property type="match status" value="1"/>
</dbReference>
<evidence type="ECO:0000256" key="15">
    <source>
        <dbReference type="SAM" id="MobiDB-lite"/>
    </source>
</evidence>
<dbReference type="InterPro" id="IPR011604">
    <property type="entry name" value="PDDEXK-like_dom_sf"/>
</dbReference>
<reference evidence="19" key="1">
    <citation type="journal article" date="2019" name="Int. J. Syst. Evol. Microbiol.">
        <title>The Global Catalogue of Microorganisms (GCM) 10K type strain sequencing project: providing services to taxonomists for standard genome sequencing and annotation.</title>
        <authorList>
            <consortium name="The Broad Institute Genomics Platform"/>
            <consortium name="The Broad Institute Genome Sequencing Center for Infectious Disease"/>
            <person name="Wu L."/>
            <person name="Ma J."/>
        </authorList>
    </citation>
    <scope>NUCLEOTIDE SEQUENCE [LARGE SCALE GENOMIC DNA]</scope>
    <source>
        <strain evidence="19">CCUG 43304</strain>
    </source>
</reference>
<evidence type="ECO:0000256" key="9">
    <source>
        <dbReference type="ARBA" id="ARBA00023204"/>
    </source>
</evidence>
<dbReference type="InterPro" id="IPR011335">
    <property type="entry name" value="Restrct_endonuc-II-like"/>
</dbReference>
<dbReference type="Gene3D" id="3.40.50.300">
    <property type="entry name" value="P-loop containing nucleotide triphosphate hydrolases"/>
    <property type="match status" value="3"/>
</dbReference>
<dbReference type="InterPro" id="IPR014017">
    <property type="entry name" value="DNA_helicase_UvrD-like_C"/>
</dbReference>
<dbReference type="PROSITE" id="PS51217">
    <property type="entry name" value="UVRD_HELICASE_CTER"/>
    <property type="match status" value="1"/>
</dbReference>
<evidence type="ECO:0000259" key="16">
    <source>
        <dbReference type="PROSITE" id="PS51198"/>
    </source>
</evidence>
<dbReference type="PANTHER" id="PTHR11070">
    <property type="entry name" value="UVRD / RECB / PCRA DNA HELICASE FAMILY MEMBER"/>
    <property type="match status" value="1"/>
</dbReference>
<keyword evidence="2 14" id="KW-0547">Nucleotide-binding</keyword>